<dbReference type="InterPro" id="IPR050351">
    <property type="entry name" value="BphY/WalK/GraS-like"/>
</dbReference>
<accession>A0ABS6W9H5</accession>
<evidence type="ECO:0000313" key="10">
    <source>
        <dbReference type="EMBL" id="MBW3082396.1"/>
    </source>
</evidence>
<dbReference type="PANTHER" id="PTHR42878">
    <property type="entry name" value="TWO-COMPONENT HISTIDINE KINASE"/>
    <property type="match status" value="1"/>
</dbReference>
<sequence length="316" mass="33561">MAWVIAALVGCIVGGCAVAALAAGEMRRMADFLRRRPAGSNARLTVAAPGEAPARLAGAINDQLDAIQNERVEAMRRTAEFQRDLSALAHDVRTPLMGAQGHIQLALDGVRSGSVAVGTPQGDMAEISRHLESALTRLGDMRMLLDQLFAYARANDPDRQPVVEPVAVHPLLAQILLGHYPEFEERGWEPTVRFADESLSVDADRAALGRIVENLVTNALRYGAGAPDITQRGMAVTFTNPIDGDTARRLDVAHMFRRFYQADDARSGNGSGLGLSVAQSLAAAMGMGLRAEIGEGPTLSVTLDLDAGAEQDDGGV</sequence>
<keyword evidence="11" id="KW-1185">Reference proteome</keyword>
<keyword evidence="3" id="KW-0808">Transferase</keyword>
<dbReference type="SMART" id="SM00387">
    <property type="entry name" value="HATPase_c"/>
    <property type="match status" value="1"/>
</dbReference>
<dbReference type="InterPro" id="IPR005467">
    <property type="entry name" value="His_kinase_dom"/>
</dbReference>
<gene>
    <name evidence="10" type="ORF">KIH73_03215</name>
</gene>
<keyword evidence="6" id="KW-0067">ATP-binding</keyword>
<dbReference type="Pfam" id="PF00512">
    <property type="entry name" value="HisKA"/>
    <property type="match status" value="1"/>
</dbReference>
<evidence type="ECO:0000256" key="4">
    <source>
        <dbReference type="ARBA" id="ARBA00022741"/>
    </source>
</evidence>
<name>A0ABS6W9H5_9BIFI</name>
<proteinExistence type="predicted"/>
<dbReference type="SMART" id="SM00388">
    <property type="entry name" value="HisKA"/>
    <property type="match status" value="1"/>
</dbReference>
<evidence type="ECO:0000256" key="5">
    <source>
        <dbReference type="ARBA" id="ARBA00022777"/>
    </source>
</evidence>
<dbReference type="EC" id="2.7.13.3" evidence="2"/>
<dbReference type="Pfam" id="PF02518">
    <property type="entry name" value="HATPase_c"/>
    <property type="match status" value="1"/>
</dbReference>
<keyword evidence="7" id="KW-0902">Two-component regulatory system</keyword>
<organism evidence="10 11">
    <name type="scientific">Bifidobacterium phasiani</name>
    <dbReference type="NCBI Taxonomy" id="2834431"/>
    <lineage>
        <taxon>Bacteria</taxon>
        <taxon>Bacillati</taxon>
        <taxon>Actinomycetota</taxon>
        <taxon>Actinomycetes</taxon>
        <taxon>Bifidobacteriales</taxon>
        <taxon>Bifidobacteriaceae</taxon>
        <taxon>Bifidobacterium</taxon>
    </lineage>
</organism>
<dbReference type="InterPro" id="IPR003661">
    <property type="entry name" value="HisK_dim/P_dom"/>
</dbReference>
<comment type="catalytic activity">
    <reaction evidence="1">
        <text>ATP + protein L-histidine = ADP + protein N-phospho-L-histidine.</text>
        <dbReference type="EC" id="2.7.13.3"/>
    </reaction>
</comment>
<evidence type="ECO:0000256" key="3">
    <source>
        <dbReference type="ARBA" id="ARBA00022679"/>
    </source>
</evidence>
<evidence type="ECO:0000256" key="8">
    <source>
        <dbReference type="ARBA" id="ARBA00039401"/>
    </source>
</evidence>
<protein>
    <recommendedName>
        <fullName evidence="8">Sensor-like histidine kinase SenX3</fullName>
        <ecNumber evidence="2">2.7.13.3</ecNumber>
    </recommendedName>
</protein>
<reference evidence="10 11" key="1">
    <citation type="submission" date="2021-05" db="EMBL/GenBank/DDBJ databases">
        <title>Phylogenetic classification of ten novel species belonging to the genus Bifidobacterium comprising B. colchicus sp. nov., B. abeli sp. nov., B. bicoloris sp. nov., B. guerezis sp. nov., B. rosaliae sp. nov., B. santillanensis sp. nov., B. argentati sp. nov., B. amazzoni sp. nov., B. pluviali sp. nov., and B. pinnaculum sp. nov.</title>
        <authorList>
            <person name="Lugli G.A."/>
            <person name="Ruiz Garcia L."/>
            <person name="Margolles A."/>
            <person name="Ventura M."/>
        </authorList>
    </citation>
    <scope>NUCLEOTIDE SEQUENCE [LARGE SCALE GENOMIC DNA]</scope>
    <source>
        <strain evidence="10 11">6T3</strain>
    </source>
</reference>
<dbReference type="PROSITE" id="PS50109">
    <property type="entry name" value="HIS_KIN"/>
    <property type="match status" value="1"/>
</dbReference>
<dbReference type="CDD" id="cd00075">
    <property type="entry name" value="HATPase"/>
    <property type="match status" value="1"/>
</dbReference>
<evidence type="ECO:0000256" key="2">
    <source>
        <dbReference type="ARBA" id="ARBA00012438"/>
    </source>
</evidence>
<evidence type="ECO:0000259" key="9">
    <source>
        <dbReference type="PROSITE" id="PS50109"/>
    </source>
</evidence>
<dbReference type="PANTHER" id="PTHR42878:SF7">
    <property type="entry name" value="SENSOR HISTIDINE KINASE GLRK"/>
    <property type="match status" value="1"/>
</dbReference>
<dbReference type="GO" id="GO:0016301">
    <property type="term" value="F:kinase activity"/>
    <property type="evidence" value="ECO:0007669"/>
    <property type="project" value="UniProtKB-KW"/>
</dbReference>
<evidence type="ECO:0000313" key="11">
    <source>
        <dbReference type="Proteomes" id="UP000812844"/>
    </source>
</evidence>
<evidence type="ECO:0000256" key="6">
    <source>
        <dbReference type="ARBA" id="ARBA00022840"/>
    </source>
</evidence>
<dbReference type="EMBL" id="JAHBBD010000005">
    <property type="protein sequence ID" value="MBW3082396.1"/>
    <property type="molecule type" value="Genomic_DNA"/>
</dbReference>
<dbReference type="CDD" id="cd00082">
    <property type="entry name" value="HisKA"/>
    <property type="match status" value="1"/>
</dbReference>
<keyword evidence="4" id="KW-0547">Nucleotide-binding</keyword>
<dbReference type="InterPro" id="IPR003594">
    <property type="entry name" value="HATPase_dom"/>
</dbReference>
<evidence type="ECO:0000256" key="1">
    <source>
        <dbReference type="ARBA" id="ARBA00000085"/>
    </source>
</evidence>
<comment type="caution">
    <text evidence="10">The sequence shown here is derived from an EMBL/GenBank/DDBJ whole genome shotgun (WGS) entry which is preliminary data.</text>
</comment>
<dbReference type="RefSeq" id="WP_219080485.1">
    <property type="nucleotide sequence ID" value="NZ_JAHBBD010000005.1"/>
</dbReference>
<dbReference type="Proteomes" id="UP000812844">
    <property type="component" value="Unassembled WGS sequence"/>
</dbReference>
<feature type="domain" description="Histidine kinase" evidence="9">
    <location>
        <begin position="87"/>
        <end position="307"/>
    </location>
</feature>
<evidence type="ECO:0000256" key="7">
    <source>
        <dbReference type="ARBA" id="ARBA00023012"/>
    </source>
</evidence>
<keyword evidence="5 10" id="KW-0418">Kinase</keyword>